<feature type="repeat" description="ANK" evidence="8">
    <location>
        <begin position="136"/>
        <end position="157"/>
    </location>
</feature>
<evidence type="ECO:0000256" key="7">
    <source>
        <dbReference type="ARBA" id="ARBA00023136"/>
    </source>
</evidence>
<keyword evidence="7 10" id="KW-0472">Membrane</keyword>
<feature type="domain" description="PGG" evidence="11">
    <location>
        <begin position="500"/>
        <end position="609"/>
    </location>
</feature>
<feature type="repeat" description="ANK" evidence="8">
    <location>
        <begin position="365"/>
        <end position="387"/>
    </location>
</feature>
<evidence type="ECO:0000256" key="9">
    <source>
        <dbReference type="SAM" id="MobiDB-lite"/>
    </source>
</evidence>
<evidence type="ECO:0000256" key="3">
    <source>
        <dbReference type="ARBA" id="ARBA00022692"/>
    </source>
</evidence>
<evidence type="ECO:0000313" key="13">
    <source>
        <dbReference type="Proteomes" id="UP001367508"/>
    </source>
</evidence>
<evidence type="ECO:0000256" key="5">
    <source>
        <dbReference type="ARBA" id="ARBA00022989"/>
    </source>
</evidence>
<proteinExistence type="predicted"/>
<dbReference type="InterPro" id="IPR002110">
    <property type="entry name" value="Ankyrin_rpt"/>
</dbReference>
<keyword evidence="3 10" id="KW-0812">Transmembrane</keyword>
<dbReference type="PANTHER" id="PTHR24186:SF46">
    <property type="entry name" value="PROTEIN ACCELERATED CELL DEATH 6-LIKE"/>
    <property type="match status" value="1"/>
</dbReference>
<gene>
    <name evidence="12" type="ORF">VNO77_27485</name>
</gene>
<evidence type="ECO:0000256" key="8">
    <source>
        <dbReference type="PROSITE-ProRule" id="PRU00023"/>
    </source>
</evidence>
<dbReference type="InterPro" id="IPR036770">
    <property type="entry name" value="Ankyrin_rpt-contain_sf"/>
</dbReference>
<dbReference type="EMBL" id="JAYMYQ010000006">
    <property type="protein sequence ID" value="KAK7323981.1"/>
    <property type="molecule type" value="Genomic_DNA"/>
</dbReference>
<dbReference type="Pfam" id="PF12796">
    <property type="entry name" value="Ank_2"/>
    <property type="match status" value="2"/>
</dbReference>
<dbReference type="Gene3D" id="1.25.40.20">
    <property type="entry name" value="Ankyrin repeat-containing domain"/>
    <property type="match status" value="3"/>
</dbReference>
<evidence type="ECO:0000256" key="6">
    <source>
        <dbReference type="ARBA" id="ARBA00023043"/>
    </source>
</evidence>
<dbReference type="PROSITE" id="PS50088">
    <property type="entry name" value="ANK_REPEAT"/>
    <property type="match status" value="3"/>
</dbReference>
<feature type="region of interest" description="Disordered" evidence="9">
    <location>
        <begin position="1"/>
        <end position="24"/>
    </location>
</feature>
<feature type="transmembrane region" description="Helical" evidence="10">
    <location>
        <begin position="547"/>
        <end position="571"/>
    </location>
</feature>
<evidence type="ECO:0000256" key="1">
    <source>
        <dbReference type="ARBA" id="ARBA00004141"/>
    </source>
</evidence>
<feature type="transmembrane region" description="Helical" evidence="10">
    <location>
        <begin position="591"/>
        <end position="611"/>
    </location>
</feature>
<dbReference type="SUPFAM" id="SSF48403">
    <property type="entry name" value="Ankyrin repeat"/>
    <property type="match status" value="2"/>
</dbReference>
<keyword evidence="13" id="KW-1185">Reference proteome</keyword>
<evidence type="ECO:0000256" key="2">
    <source>
        <dbReference type="ARBA" id="ARBA00004413"/>
    </source>
</evidence>
<dbReference type="SMART" id="SM00248">
    <property type="entry name" value="ANK"/>
    <property type="match status" value="9"/>
</dbReference>
<dbReference type="Proteomes" id="UP001367508">
    <property type="component" value="Unassembled WGS sequence"/>
</dbReference>
<evidence type="ECO:0000256" key="10">
    <source>
        <dbReference type="SAM" id="Phobius"/>
    </source>
</evidence>
<feature type="transmembrane region" description="Helical" evidence="10">
    <location>
        <begin position="617"/>
        <end position="641"/>
    </location>
</feature>
<keyword evidence="6 8" id="KW-0040">ANK repeat</keyword>
<dbReference type="Pfam" id="PF13962">
    <property type="entry name" value="PGG"/>
    <property type="match status" value="1"/>
</dbReference>
<organism evidence="12 13">
    <name type="scientific">Canavalia gladiata</name>
    <name type="common">Sword bean</name>
    <name type="synonym">Dolichos gladiatus</name>
    <dbReference type="NCBI Taxonomy" id="3824"/>
    <lineage>
        <taxon>Eukaryota</taxon>
        <taxon>Viridiplantae</taxon>
        <taxon>Streptophyta</taxon>
        <taxon>Embryophyta</taxon>
        <taxon>Tracheophyta</taxon>
        <taxon>Spermatophyta</taxon>
        <taxon>Magnoliopsida</taxon>
        <taxon>eudicotyledons</taxon>
        <taxon>Gunneridae</taxon>
        <taxon>Pentapetalae</taxon>
        <taxon>rosids</taxon>
        <taxon>fabids</taxon>
        <taxon>Fabales</taxon>
        <taxon>Fabaceae</taxon>
        <taxon>Papilionoideae</taxon>
        <taxon>50 kb inversion clade</taxon>
        <taxon>NPAAA clade</taxon>
        <taxon>indigoferoid/millettioid clade</taxon>
        <taxon>Phaseoleae</taxon>
        <taxon>Canavalia</taxon>
    </lineage>
</organism>
<keyword evidence="4" id="KW-0677">Repeat</keyword>
<reference evidence="12 13" key="1">
    <citation type="submission" date="2024-01" db="EMBL/GenBank/DDBJ databases">
        <title>The genomes of 5 underutilized Papilionoideae crops provide insights into root nodulation and disease resistanc.</title>
        <authorList>
            <person name="Jiang F."/>
        </authorList>
    </citation>
    <scope>NUCLEOTIDE SEQUENCE [LARGE SCALE GENOMIC DNA]</scope>
    <source>
        <strain evidence="12">LVBAO_FW01</strain>
        <tissue evidence="12">Leaves</tissue>
    </source>
</reference>
<accession>A0AAN9KVW2</accession>
<comment type="caution">
    <text evidence="12">The sequence shown here is derived from an EMBL/GenBank/DDBJ whole genome shotgun (WGS) entry which is preliminary data.</text>
</comment>
<dbReference type="PROSITE" id="PS50297">
    <property type="entry name" value="ANK_REP_REGION"/>
    <property type="match status" value="3"/>
</dbReference>
<keyword evidence="5 10" id="KW-1133">Transmembrane helix</keyword>
<evidence type="ECO:0000259" key="11">
    <source>
        <dbReference type="Pfam" id="PF13962"/>
    </source>
</evidence>
<sequence length="688" mass="77847">MMPKSESLRLPPQLPRSQPQPQPQPLRLPLYGIYRIKGCYGRIVNGWQHVDNIHMNRRLFREAYNLIRDLPTQADLNDEILSHEEEKILVIKSPIGNTMLHVAAMFGKDNLVDKIAQLSQKFSLDFSTFLTKQNVNGDTALHLAAKAGHISTVKKLVVVHLSSFREIPDAIIFMANKQGNTFLHEALYNRHPDLVNQVLYDQHDSCFQSLSVPKTTVLRMAINSTNDENKSILYLAIEAGYEDLVDQVLDNFDLAEQCVPEGKSFFLAAILKRDLGMLERILNRYSHWINATDEERRTVVHYAASTGYLKGVKYLLGRSSSCATLRDKDGFLPIHLASYKGHLEIVQKLLQEEHCPYSQEMHDNNGRNILHLASQNGKFNVVNYILQSTNPKLQEMINEKDFDGNTPLHLATLCCHPKIVHALTWDKRVDFNLPNVKDQTPLDLCNEFSLENPSFRQRLTWVALKSAGAKHFHSLGPCYINVSPQDIKSYWNEKAPDMSQYKDRINTLLLVSTLIITVTFAAGFTVPGGLNSSGQGHQGIAIMLKQIWFKLFIFCITISMYGALSVTITLIWAQLADLTVTLFALKVARPLLGVTLATLSLAFMAGLHLVISDLNWLATTTLALCVILILMLLFFYTLLWFPSTSTNILARWFSYRPFLFLAWVVDYDETDDIDKLANSGDSIPQSQP</sequence>
<evidence type="ECO:0000313" key="12">
    <source>
        <dbReference type="EMBL" id="KAK7323981.1"/>
    </source>
</evidence>
<feature type="transmembrane region" description="Helical" evidence="10">
    <location>
        <begin position="508"/>
        <end position="527"/>
    </location>
</feature>
<dbReference type="PANTHER" id="PTHR24186">
    <property type="entry name" value="PROTEIN PHOSPHATASE 1 REGULATORY SUBUNIT"/>
    <property type="match status" value="1"/>
</dbReference>
<evidence type="ECO:0000256" key="4">
    <source>
        <dbReference type="ARBA" id="ARBA00022737"/>
    </source>
</evidence>
<feature type="repeat" description="ANK" evidence="8">
    <location>
        <begin position="329"/>
        <end position="351"/>
    </location>
</feature>
<dbReference type="AlphaFoldDB" id="A0AAN9KVW2"/>
<comment type="subcellular location">
    <subcellularLocation>
        <location evidence="2">Cell membrane</location>
        <topology evidence="2">Peripheral membrane protein</topology>
        <orientation evidence="2">Cytoplasmic side</orientation>
    </subcellularLocation>
    <subcellularLocation>
        <location evidence="1">Membrane</location>
        <topology evidence="1">Multi-pass membrane protein</topology>
    </subcellularLocation>
</comment>
<name>A0AAN9KVW2_CANGL</name>
<dbReference type="InterPro" id="IPR026961">
    <property type="entry name" value="PGG_dom"/>
</dbReference>
<dbReference type="GO" id="GO:0005886">
    <property type="term" value="C:plasma membrane"/>
    <property type="evidence" value="ECO:0007669"/>
    <property type="project" value="UniProtKB-SubCell"/>
</dbReference>
<protein>
    <recommendedName>
        <fullName evidence="11">PGG domain-containing protein</fullName>
    </recommendedName>
</protein>
<feature type="compositionally biased region" description="Pro residues" evidence="9">
    <location>
        <begin position="12"/>
        <end position="24"/>
    </location>
</feature>